<organism evidence="2">
    <name type="scientific">marine sediment metagenome</name>
    <dbReference type="NCBI Taxonomy" id="412755"/>
    <lineage>
        <taxon>unclassified sequences</taxon>
        <taxon>metagenomes</taxon>
        <taxon>ecological metagenomes</taxon>
    </lineage>
</organism>
<reference evidence="2" key="1">
    <citation type="journal article" date="2014" name="Front. Microbiol.">
        <title>High frequency of phylogenetically diverse reductive dehalogenase-homologous genes in deep subseafloor sedimentary metagenomes.</title>
        <authorList>
            <person name="Kawai M."/>
            <person name="Futagami T."/>
            <person name="Toyoda A."/>
            <person name="Takaki Y."/>
            <person name="Nishi S."/>
            <person name="Hori S."/>
            <person name="Arai W."/>
            <person name="Tsubouchi T."/>
            <person name="Morono Y."/>
            <person name="Uchiyama I."/>
            <person name="Ito T."/>
            <person name="Fujiyama A."/>
            <person name="Inagaki F."/>
            <person name="Takami H."/>
        </authorList>
    </citation>
    <scope>NUCLEOTIDE SEQUENCE</scope>
    <source>
        <strain evidence="2">Expedition CK06-06</strain>
    </source>
</reference>
<dbReference type="PRINTS" id="PR00326">
    <property type="entry name" value="GTP1OBG"/>
</dbReference>
<dbReference type="SUPFAM" id="SSF52540">
    <property type="entry name" value="P-loop containing nucleoside triphosphate hydrolases"/>
    <property type="match status" value="1"/>
</dbReference>
<protein>
    <recommendedName>
        <fullName evidence="1">G domain-containing protein</fullName>
    </recommendedName>
</protein>
<dbReference type="PANTHER" id="PTHR43834:SF6">
    <property type="entry name" value="GTPASE DER"/>
    <property type="match status" value="1"/>
</dbReference>
<accession>X1UFM5</accession>
<dbReference type="Gene3D" id="3.40.50.300">
    <property type="entry name" value="P-loop containing nucleotide triphosphate hydrolases"/>
    <property type="match status" value="1"/>
</dbReference>
<evidence type="ECO:0000259" key="1">
    <source>
        <dbReference type="Pfam" id="PF01926"/>
    </source>
</evidence>
<feature type="domain" description="G" evidence="1">
    <location>
        <begin position="20"/>
        <end position="55"/>
    </location>
</feature>
<gene>
    <name evidence="2" type="ORF">S12H4_63095</name>
</gene>
<feature type="non-terminal residue" evidence="2">
    <location>
        <position position="55"/>
    </location>
</feature>
<dbReference type="InterPro" id="IPR027417">
    <property type="entry name" value="P-loop_NTPase"/>
</dbReference>
<sequence length="55" mass="6095">VSCISEVKIESEEEEENIIKVSIIGKPNVGKSSLLNYILGEDRIIVSEYPGTTRD</sequence>
<dbReference type="InterPro" id="IPR005225">
    <property type="entry name" value="Small_GTP-bd"/>
</dbReference>
<dbReference type="GO" id="GO:0005525">
    <property type="term" value="F:GTP binding"/>
    <property type="evidence" value="ECO:0007669"/>
    <property type="project" value="InterPro"/>
</dbReference>
<dbReference type="GO" id="GO:0043022">
    <property type="term" value="F:ribosome binding"/>
    <property type="evidence" value="ECO:0007669"/>
    <property type="project" value="TreeGrafter"/>
</dbReference>
<evidence type="ECO:0000313" key="2">
    <source>
        <dbReference type="EMBL" id="GAJ16339.1"/>
    </source>
</evidence>
<name>X1UFM5_9ZZZZ</name>
<feature type="non-terminal residue" evidence="2">
    <location>
        <position position="1"/>
    </location>
</feature>
<dbReference type="AlphaFoldDB" id="X1UFM5"/>
<dbReference type="EMBL" id="BARW01042693">
    <property type="protein sequence ID" value="GAJ16339.1"/>
    <property type="molecule type" value="Genomic_DNA"/>
</dbReference>
<dbReference type="Pfam" id="PF01926">
    <property type="entry name" value="MMR_HSR1"/>
    <property type="match status" value="1"/>
</dbReference>
<dbReference type="NCBIfam" id="TIGR00231">
    <property type="entry name" value="small_GTP"/>
    <property type="match status" value="1"/>
</dbReference>
<dbReference type="InterPro" id="IPR006073">
    <property type="entry name" value="GTP-bd"/>
</dbReference>
<dbReference type="PANTHER" id="PTHR43834">
    <property type="entry name" value="GTPASE DER"/>
    <property type="match status" value="1"/>
</dbReference>
<proteinExistence type="predicted"/>
<comment type="caution">
    <text evidence="2">The sequence shown here is derived from an EMBL/GenBank/DDBJ whole genome shotgun (WGS) entry which is preliminary data.</text>
</comment>